<dbReference type="OMA" id="RCNIASK"/>
<feature type="transmembrane region" description="Helical" evidence="1">
    <location>
        <begin position="280"/>
        <end position="299"/>
    </location>
</feature>
<dbReference type="Proteomes" id="UP000054270">
    <property type="component" value="Unassembled WGS sequence"/>
</dbReference>
<feature type="transmembrane region" description="Helical" evidence="1">
    <location>
        <begin position="148"/>
        <end position="169"/>
    </location>
</feature>
<feature type="domain" description="DUF6533" evidence="2">
    <location>
        <begin position="22"/>
        <end position="67"/>
    </location>
</feature>
<keyword evidence="1" id="KW-1133">Transmembrane helix</keyword>
<feature type="transmembrane region" description="Helical" evidence="1">
    <location>
        <begin position="18"/>
        <end position="35"/>
    </location>
</feature>
<feature type="transmembrane region" description="Helical" evidence="1">
    <location>
        <begin position="256"/>
        <end position="274"/>
    </location>
</feature>
<dbReference type="Pfam" id="PF20151">
    <property type="entry name" value="DUF6533"/>
    <property type="match status" value="1"/>
</dbReference>
<dbReference type="AlphaFoldDB" id="A0A0D2Q651"/>
<evidence type="ECO:0000259" key="2">
    <source>
        <dbReference type="Pfam" id="PF20151"/>
    </source>
</evidence>
<feature type="transmembrane region" description="Helical" evidence="1">
    <location>
        <begin position="201"/>
        <end position="222"/>
    </location>
</feature>
<keyword evidence="1" id="KW-0812">Transmembrane</keyword>
<dbReference type="InterPro" id="IPR045340">
    <property type="entry name" value="DUF6533"/>
</dbReference>
<reference evidence="4" key="1">
    <citation type="submission" date="2014-04" db="EMBL/GenBank/DDBJ databases">
        <title>Evolutionary Origins and Diversification of the Mycorrhizal Mutualists.</title>
        <authorList>
            <consortium name="DOE Joint Genome Institute"/>
            <consortium name="Mycorrhizal Genomics Consortium"/>
            <person name="Kohler A."/>
            <person name="Kuo A."/>
            <person name="Nagy L.G."/>
            <person name="Floudas D."/>
            <person name="Copeland A."/>
            <person name="Barry K.W."/>
            <person name="Cichocki N."/>
            <person name="Veneault-Fourrey C."/>
            <person name="LaButti K."/>
            <person name="Lindquist E.A."/>
            <person name="Lipzen A."/>
            <person name="Lundell T."/>
            <person name="Morin E."/>
            <person name="Murat C."/>
            <person name="Riley R."/>
            <person name="Ohm R."/>
            <person name="Sun H."/>
            <person name="Tunlid A."/>
            <person name="Henrissat B."/>
            <person name="Grigoriev I.V."/>
            <person name="Hibbett D.S."/>
            <person name="Martin F."/>
        </authorList>
    </citation>
    <scope>NUCLEOTIDE SEQUENCE [LARGE SCALE GENOMIC DNA]</scope>
    <source>
        <strain evidence="4">FD-334 SS-4</strain>
    </source>
</reference>
<organism evidence="3 4">
    <name type="scientific">Hypholoma sublateritium (strain FD-334 SS-4)</name>
    <dbReference type="NCBI Taxonomy" id="945553"/>
    <lineage>
        <taxon>Eukaryota</taxon>
        <taxon>Fungi</taxon>
        <taxon>Dikarya</taxon>
        <taxon>Basidiomycota</taxon>
        <taxon>Agaricomycotina</taxon>
        <taxon>Agaricomycetes</taxon>
        <taxon>Agaricomycetidae</taxon>
        <taxon>Agaricales</taxon>
        <taxon>Agaricineae</taxon>
        <taxon>Strophariaceae</taxon>
        <taxon>Hypholoma</taxon>
    </lineage>
</organism>
<feature type="transmembrane region" description="Helical" evidence="1">
    <location>
        <begin position="114"/>
        <end position="136"/>
    </location>
</feature>
<evidence type="ECO:0000256" key="1">
    <source>
        <dbReference type="SAM" id="Phobius"/>
    </source>
</evidence>
<evidence type="ECO:0000313" key="3">
    <source>
        <dbReference type="EMBL" id="KJA27070.1"/>
    </source>
</evidence>
<proteinExistence type="predicted"/>
<dbReference type="EMBL" id="KN817525">
    <property type="protein sequence ID" value="KJA27070.1"/>
    <property type="molecule type" value="Genomic_DNA"/>
</dbReference>
<accession>A0A0D2Q651</accession>
<gene>
    <name evidence="3" type="ORF">HYPSUDRAFT_198371</name>
</gene>
<keyword evidence="4" id="KW-1185">Reference proteome</keyword>
<evidence type="ECO:0000313" key="4">
    <source>
        <dbReference type="Proteomes" id="UP000054270"/>
    </source>
</evidence>
<name>A0A0D2Q651_HYPSF</name>
<keyword evidence="1" id="KW-0472">Membrane</keyword>
<sequence length="340" mass="38413">MGTVASPDTVKWLLVDRGLSFVAIAAVVCVAYDHLATLDSEIELIWKRSKWQTVQILFFVTRYGGLFLQVYTAWIYVRHITLDTTEVRTYVTRVRWRLFAPGFPWRLTSHSCELFHTVSSYIASIVLFAMQGIMMFRVSSMYVHNRKIDVLLITAFVAEVASVIIMLVVDYTARGTHSPIPEPAPFVHLCKRASFSTLPTLVSVPILVFELFVLVLVLGASISHHRSRRGIRVLASFDEQRRPGAMLLHILMRDSIVFPFLIMLFALVNLIADLNFSVRALYIIAQLVFIPPAAAPAILGPRLILNLREAYYAPWAAELESANETSPSAMRWPVIHISEP</sequence>
<feature type="transmembrane region" description="Helical" evidence="1">
    <location>
        <begin position="56"/>
        <end position="77"/>
    </location>
</feature>
<protein>
    <recommendedName>
        <fullName evidence="2">DUF6533 domain-containing protein</fullName>
    </recommendedName>
</protein>
<dbReference type="OrthoDB" id="2638860at2759"/>